<evidence type="ECO:0000256" key="4">
    <source>
        <dbReference type="SAM" id="MobiDB-lite"/>
    </source>
</evidence>
<dbReference type="SUPFAM" id="SSF57850">
    <property type="entry name" value="RING/U-box"/>
    <property type="match status" value="1"/>
</dbReference>
<dbReference type="InterPro" id="IPR001841">
    <property type="entry name" value="Znf_RING"/>
</dbReference>
<dbReference type="InterPro" id="IPR011029">
    <property type="entry name" value="DEATH-like_dom_sf"/>
</dbReference>
<dbReference type="GO" id="GO:0008270">
    <property type="term" value="F:zinc ion binding"/>
    <property type="evidence" value="ECO:0007669"/>
    <property type="project" value="UniProtKB-KW"/>
</dbReference>
<dbReference type="HOGENOM" id="CLU_1225847_0_0_1"/>
<dbReference type="Gene3D" id="1.10.533.10">
    <property type="entry name" value="Death Domain, Fas"/>
    <property type="match status" value="1"/>
</dbReference>
<evidence type="ECO:0000256" key="1">
    <source>
        <dbReference type="ARBA" id="ARBA00022723"/>
    </source>
</evidence>
<dbReference type="PANTHER" id="PTHR10044:SF139">
    <property type="entry name" value="DEATH-ASSOCIATED INHIBITOR OF APOPTOSIS 2"/>
    <property type="match status" value="1"/>
</dbReference>
<dbReference type="EMBL" id="JH818724">
    <property type="protein sequence ID" value="EKC19073.1"/>
    <property type="molecule type" value="Genomic_DNA"/>
</dbReference>
<feature type="region of interest" description="Disordered" evidence="4">
    <location>
        <begin position="70"/>
        <end position="89"/>
    </location>
</feature>
<dbReference type="GO" id="GO:0005737">
    <property type="term" value="C:cytoplasm"/>
    <property type="evidence" value="ECO:0007669"/>
    <property type="project" value="TreeGrafter"/>
</dbReference>
<dbReference type="AlphaFoldDB" id="K1PC86"/>
<dbReference type="FunFam" id="1.10.1170.10:FF:000002">
    <property type="entry name" value="Baculoviral IAP repeat containing 7"/>
    <property type="match status" value="1"/>
</dbReference>
<evidence type="ECO:0000256" key="3">
    <source>
        <dbReference type="ARBA" id="ARBA00022833"/>
    </source>
</evidence>
<dbReference type="GO" id="GO:0051726">
    <property type="term" value="P:regulation of cell cycle"/>
    <property type="evidence" value="ECO:0007669"/>
    <property type="project" value="TreeGrafter"/>
</dbReference>
<keyword evidence="2" id="KW-0863">Zinc-finger</keyword>
<feature type="region of interest" description="Disordered" evidence="4">
    <location>
        <begin position="139"/>
        <end position="167"/>
    </location>
</feature>
<dbReference type="Gene3D" id="1.10.1170.10">
    <property type="entry name" value="Inhibitor Of Apoptosis Protein (2mihbC-IAP-1), Chain A"/>
    <property type="match status" value="1"/>
</dbReference>
<dbReference type="InterPro" id="IPR050784">
    <property type="entry name" value="IAP"/>
</dbReference>
<feature type="compositionally biased region" description="Basic and acidic residues" evidence="4">
    <location>
        <begin position="71"/>
        <end position="89"/>
    </location>
</feature>
<proteinExistence type="predicted"/>
<feature type="compositionally biased region" description="Basic and acidic residues" evidence="4">
    <location>
        <begin position="158"/>
        <end position="167"/>
    </location>
</feature>
<organism evidence="5">
    <name type="scientific">Magallana gigas</name>
    <name type="common">Pacific oyster</name>
    <name type="synonym">Crassostrea gigas</name>
    <dbReference type="NCBI Taxonomy" id="29159"/>
    <lineage>
        <taxon>Eukaryota</taxon>
        <taxon>Metazoa</taxon>
        <taxon>Spiralia</taxon>
        <taxon>Lophotrochozoa</taxon>
        <taxon>Mollusca</taxon>
        <taxon>Bivalvia</taxon>
        <taxon>Autobranchia</taxon>
        <taxon>Pteriomorphia</taxon>
        <taxon>Ostreida</taxon>
        <taxon>Ostreoidea</taxon>
        <taxon>Ostreidae</taxon>
        <taxon>Magallana</taxon>
    </lineage>
</organism>
<sequence>METGFERDFPESFAFTERKLVMLQNKKDNHGFFGLPSQKYQDWSEKTAVQSSTPSNSSCKYSIAVDENEPDCARKTEPMETDRYPDKTLEKNPLLTDSAQAVLNMGYLPKHVKQAVDNVLKTKTWQTMNVEDILDVITENDEENSESKKTQNEASAADDIKNPEKLKESNETLRERTICKMCCTERVSIVFLPCGHLVSCGQCSPALRKCPMCRQGIKGTVRVKFN</sequence>
<evidence type="ECO:0000313" key="5">
    <source>
        <dbReference type="EMBL" id="EKC19073.1"/>
    </source>
</evidence>
<dbReference type="Gene3D" id="1.10.8.10">
    <property type="entry name" value="DNA helicase RuvA subunit, C-terminal domain"/>
    <property type="match status" value="1"/>
</dbReference>
<evidence type="ECO:0000256" key="2">
    <source>
        <dbReference type="ARBA" id="ARBA00022771"/>
    </source>
</evidence>
<accession>K1PC86</accession>
<name>K1PC86_MAGGI</name>
<keyword evidence="3" id="KW-0862">Zinc</keyword>
<protein>
    <submittedName>
        <fullName evidence="5">Baculoviral IAP repeat-containing protein 4</fullName>
    </submittedName>
</protein>
<reference evidence="5" key="1">
    <citation type="journal article" date="2012" name="Nature">
        <title>The oyster genome reveals stress adaptation and complexity of shell formation.</title>
        <authorList>
            <person name="Zhang G."/>
            <person name="Fang X."/>
            <person name="Guo X."/>
            <person name="Li L."/>
            <person name="Luo R."/>
            <person name="Xu F."/>
            <person name="Yang P."/>
            <person name="Zhang L."/>
            <person name="Wang X."/>
            <person name="Qi H."/>
            <person name="Xiong Z."/>
            <person name="Que H."/>
            <person name="Xie Y."/>
            <person name="Holland P.W."/>
            <person name="Paps J."/>
            <person name="Zhu Y."/>
            <person name="Wu F."/>
            <person name="Chen Y."/>
            <person name="Wang J."/>
            <person name="Peng C."/>
            <person name="Meng J."/>
            <person name="Yang L."/>
            <person name="Liu J."/>
            <person name="Wen B."/>
            <person name="Zhang N."/>
            <person name="Huang Z."/>
            <person name="Zhu Q."/>
            <person name="Feng Y."/>
            <person name="Mount A."/>
            <person name="Hedgecock D."/>
            <person name="Xu Z."/>
            <person name="Liu Y."/>
            <person name="Domazet-Loso T."/>
            <person name="Du Y."/>
            <person name="Sun X."/>
            <person name="Zhang S."/>
            <person name="Liu B."/>
            <person name="Cheng P."/>
            <person name="Jiang X."/>
            <person name="Li J."/>
            <person name="Fan D."/>
            <person name="Wang W."/>
            <person name="Fu W."/>
            <person name="Wang T."/>
            <person name="Wang B."/>
            <person name="Zhang J."/>
            <person name="Peng Z."/>
            <person name="Li Y."/>
            <person name="Li N."/>
            <person name="Wang J."/>
            <person name="Chen M."/>
            <person name="He Y."/>
            <person name="Tan F."/>
            <person name="Song X."/>
            <person name="Zheng Q."/>
            <person name="Huang R."/>
            <person name="Yang H."/>
            <person name="Du X."/>
            <person name="Chen L."/>
            <person name="Yang M."/>
            <person name="Gaffney P.M."/>
            <person name="Wang S."/>
            <person name="Luo L."/>
            <person name="She Z."/>
            <person name="Ming Y."/>
            <person name="Huang W."/>
            <person name="Zhang S."/>
            <person name="Huang B."/>
            <person name="Zhang Y."/>
            <person name="Qu T."/>
            <person name="Ni P."/>
            <person name="Miao G."/>
            <person name="Wang J."/>
            <person name="Wang Q."/>
            <person name="Steinberg C.E."/>
            <person name="Wang H."/>
            <person name="Li N."/>
            <person name="Qian L."/>
            <person name="Zhang G."/>
            <person name="Li Y."/>
            <person name="Yang H."/>
            <person name="Liu X."/>
            <person name="Wang J."/>
            <person name="Yin Y."/>
            <person name="Wang J."/>
        </authorList>
    </citation>
    <scope>NUCLEOTIDE SEQUENCE [LARGE SCALE GENOMIC DNA]</scope>
    <source>
        <strain evidence="5">05x7-T-G4-1.051#20</strain>
    </source>
</reference>
<gene>
    <name evidence="5" type="ORF">CGI_10009762</name>
</gene>
<dbReference type="PROSITE" id="PS50089">
    <property type="entry name" value="ZF_RING_2"/>
    <property type="match status" value="1"/>
</dbReference>
<dbReference type="Pfam" id="PF13920">
    <property type="entry name" value="zf-C3HC4_3"/>
    <property type="match status" value="1"/>
</dbReference>
<dbReference type="GO" id="GO:0005634">
    <property type="term" value="C:nucleus"/>
    <property type="evidence" value="ECO:0007669"/>
    <property type="project" value="TreeGrafter"/>
</dbReference>
<dbReference type="PANTHER" id="PTHR10044">
    <property type="entry name" value="INHIBITOR OF APOPTOSIS"/>
    <property type="match status" value="1"/>
</dbReference>
<keyword evidence="1" id="KW-0479">Metal-binding</keyword>
<dbReference type="InParanoid" id="K1PC86"/>